<name>A0ABP4J719_9ACTN</name>
<dbReference type="InterPro" id="IPR010982">
    <property type="entry name" value="Lambda_DNA-bd_dom_sf"/>
</dbReference>
<dbReference type="InterPro" id="IPR036366">
    <property type="entry name" value="PGBDSf"/>
</dbReference>
<feature type="region of interest" description="Disordered" evidence="1">
    <location>
        <begin position="232"/>
        <end position="253"/>
    </location>
</feature>
<proteinExistence type="predicted"/>
<evidence type="ECO:0000256" key="1">
    <source>
        <dbReference type="SAM" id="MobiDB-lite"/>
    </source>
</evidence>
<dbReference type="Proteomes" id="UP001500973">
    <property type="component" value="Unassembled WGS sequence"/>
</dbReference>
<comment type="caution">
    <text evidence="4">The sequence shown here is derived from an EMBL/GenBank/DDBJ whole genome shotgun (WGS) entry which is preliminary data.</text>
</comment>
<dbReference type="Gene3D" id="1.10.101.10">
    <property type="entry name" value="PGBD-like superfamily/PGBD"/>
    <property type="match status" value="1"/>
</dbReference>
<dbReference type="SUPFAM" id="SSF47090">
    <property type="entry name" value="PGBD-like"/>
    <property type="match status" value="1"/>
</dbReference>
<accession>A0ABP4J719</accession>
<protein>
    <recommendedName>
        <fullName evidence="3">HTH cro/C1-type domain-containing protein</fullName>
    </recommendedName>
</protein>
<dbReference type="SMART" id="SM00530">
    <property type="entry name" value="HTH_XRE"/>
    <property type="match status" value="1"/>
</dbReference>
<feature type="region of interest" description="Disordered" evidence="1">
    <location>
        <begin position="123"/>
        <end position="177"/>
    </location>
</feature>
<sequence length="339" mass="35607">MLLQKPIGEIPNASGGNMSRWKGLPAELDPRVRHLVVRLRRLKDHSGLSMRQLAAKTGYSTSSWERYLGGRSLPPREAVEAIASVTGEDPTRLLALREVAAAAWTGSRASGGTTTAEAPAQTVITAPEPEPGLVKLGPAQSGPAESGPAQPGPAQPGPAQSGPMEPGPMEPSRADRAQDPVMTELTAVEPARPRGRSLQVALVAAVVALVLAGASAAVLVTRLTGDQGATARTSASASVPAAAQNPQGPAPKYTCRIERADGRWYAGHSRTREALLWRGHSGPKVAEAQCLLRRAGFSPGDIDGIYGPLTERAVKRLQKKYDLVVDGIVGPHTWGALRR</sequence>
<keyword evidence="2" id="KW-0812">Transmembrane</keyword>
<evidence type="ECO:0000256" key="2">
    <source>
        <dbReference type="SAM" id="Phobius"/>
    </source>
</evidence>
<evidence type="ECO:0000313" key="5">
    <source>
        <dbReference type="Proteomes" id="UP001500973"/>
    </source>
</evidence>
<dbReference type="Gene3D" id="1.10.260.40">
    <property type="entry name" value="lambda repressor-like DNA-binding domains"/>
    <property type="match status" value="1"/>
</dbReference>
<dbReference type="InterPro" id="IPR036365">
    <property type="entry name" value="PGBD-like_sf"/>
</dbReference>
<dbReference type="Pfam" id="PF01471">
    <property type="entry name" value="PG_binding_1"/>
    <property type="match status" value="1"/>
</dbReference>
<dbReference type="CDD" id="cd00093">
    <property type="entry name" value="HTH_XRE"/>
    <property type="match status" value="1"/>
</dbReference>
<evidence type="ECO:0000259" key="3">
    <source>
        <dbReference type="PROSITE" id="PS50943"/>
    </source>
</evidence>
<keyword evidence="5" id="KW-1185">Reference proteome</keyword>
<keyword evidence="2" id="KW-0472">Membrane</keyword>
<reference evidence="5" key="1">
    <citation type="journal article" date="2019" name="Int. J. Syst. Evol. Microbiol.">
        <title>The Global Catalogue of Microorganisms (GCM) 10K type strain sequencing project: providing services to taxonomists for standard genome sequencing and annotation.</title>
        <authorList>
            <consortium name="The Broad Institute Genomics Platform"/>
            <consortium name="The Broad Institute Genome Sequencing Center for Infectious Disease"/>
            <person name="Wu L."/>
            <person name="Ma J."/>
        </authorList>
    </citation>
    <scope>NUCLEOTIDE SEQUENCE [LARGE SCALE GENOMIC DNA]</scope>
    <source>
        <strain evidence="5">JCM 11756</strain>
    </source>
</reference>
<keyword evidence="2" id="KW-1133">Transmembrane helix</keyword>
<evidence type="ECO:0000313" key="4">
    <source>
        <dbReference type="EMBL" id="GAA1414579.1"/>
    </source>
</evidence>
<feature type="domain" description="HTH cro/C1-type" evidence="3">
    <location>
        <begin position="39"/>
        <end position="93"/>
    </location>
</feature>
<dbReference type="Pfam" id="PF13560">
    <property type="entry name" value="HTH_31"/>
    <property type="match status" value="1"/>
</dbReference>
<dbReference type="EMBL" id="BAAAIZ010000003">
    <property type="protein sequence ID" value="GAA1414579.1"/>
    <property type="molecule type" value="Genomic_DNA"/>
</dbReference>
<feature type="compositionally biased region" description="Low complexity" evidence="1">
    <location>
        <begin position="240"/>
        <end position="251"/>
    </location>
</feature>
<dbReference type="SUPFAM" id="SSF47413">
    <property type="entry name" value="lambda repressor-like DNA-binding domains"/>
    <property type="match status" value="1"/>
</dbReference>
<dbReference type="InterPro" id="IPR002477">
    <property type="entry name" value="Peptidoglycan-bd-like"/>
</dbReference>
<feature type="transmembrane region" description="Helical" evidence="2">
    <location>
        <begin position="200"/>
        <end position="220"/>
    </location>
</feature>
<organism evidence="4 5">
    <name type="scientific">Streptomyces thermospinosisporus</name>
    <dbReference type="NCBI Taxonomy" id="161482"/>
    <lineage>
        <taxon>Bacteria</taxon>
        <taxon>Bacillati</taxon>
        <taxon>Actinomycetota</taxon>
        <taxon>Actinomycetes</taxon>
        <taxon>Kitasatosporales</taxon>
        <taxon>Streptomycetaceae</taxon>
        <taxon>Streptomyces</taxon>
    </lineage>
</organism>
<dbReference type="PROSITE" id="PS50943">
    <property type="entry name" value="HTH_CROC1"/>
    <property type="match status" value="1"/>
</dbReference>
<gene>
    <name evidence="4" type="ORF">GCM10009601_02640</name>
</gene>
<dbReference type="InterPro" id="IPR001387">
    <property type="entry name" value="Cro/C1-type_HTH"/>
</dbReference>